<dbReference type="PANTHER" id="PTHR19965">
    <property type="entry name" value="RNA AND EXPORT FACTOR BINDING PROTEIN"/>
    <property type="match status" value="1"/>
</dbReference>
<feature type="region of interest" description="Disordered" evidence="3">
    <location>
        <begin position="165"/>
        <end position="259"/>
    </location>
</feature>
<name>A0A6A6PAF0_9PEZI</name>
<dbReference type="Pfam" id="PF00076">
    <property type="entry name" value="RRM_1"/>
    <property type="match status" value="1"/>
</dbReference>
<feature type="compositionally biased region" description="Basic residues" evidence="3">
    <location>
        <begin position="19"/>
        <end position="28"/>
    </location>
</feature>
<dbReference type="InterPro" id="IPR051229">
    <property type="entry name" value="ALYREF_mRNA_export"/>
</dbReference>
<dbReference type="InterPro" id="IPR035979">
    <property type="entry name" value="RBD_domain_sf"/>
</dbReference>
<accession>A0A6A6PAF0</accession>
<dbReference type="PANTHER" id="PTHR19965:SF35">
    <property type="entry name" value="RNA ANNEALING PROTEIN YRA1"/>
    <property type="match status" value="1"/>
</dbReference>
<sequence>MSGKLDQSLDDILKDRRQSRPRRNRPARVAKTAATAPVGGIKKASKLAKQVSKTNVPTGPSSGSGEGKIIISNMPEDVDEKQINEYMKRTIGPVKRVQITYGPNGRSRGIVTVVFPQAHLVHEAMEKINGVRVDGRPLKVEVILGGNAIPPPAPAKSLTERISTGTTQNAKKAQPKPATAGPKPANAKDNKAGKKRQRGRNAGRGKPKSAAELDAEMADYFDAGTNGNTTGGDAPMGNGNGGAQAATNGSEAIMSDEIM</sequence>
<feature type="region of interest" description="Disordered" evidence="3">
    <location>
        <begin position="1"/>
        <end position="67"/>
    </location>
</feature>
<evidence type="ECO:0000256" key="3">
    <source>
        <dbReference type="SAM" id="MobiDB-lite"/>
    </source>
</evidence>
<dbReference type="InterPro" id="IPR012677">
    <property type="entry name" value="Nucleotide-bd_a/b_plait_sf"/>
</dbReference>
<evidence type="ECO:0000313" key="5">
    <source>
        <dbReference type="EMBL" id="KAF2460757.1"/>
    </source>
</evidence>
<proteinExistence type="predicted"/>
<dbReference type="SUPFAM" id="SSF54928">
    <property type="entry name" value="RNA-binding domain, RBD"/>
    <property type="match status" value="1"/>
</dbReference>
<evidence type="ECO:0000259" key="4">
    <source>
        <dbReference type="PROSITE" id="PS50102"/>
    </source>
</evidence>
<reference evidence="5" key="1">
    <citation type="journal article" date="2020" name="Stud. Mycol.">
        <title>101 Dothideomycetes genomes: a test case for predicting lifestyles and emergence of pathogens.</title>
        <authorList>
            <person name="Haridas S."/>
            <person name="Albert R."/>
            <person name="Binder M."/>
            <person name="Bloem J."/>
            <person name="Labutti K."/>
            <person name="Salamov A."/>
            <person name="Andreopoulos B."/>
            <person name="Baker S."/>
            <person name="Barry K."/>
            <person name="Bills G."/>
            <person name="Bluhm B."/>
            <person name="Cannon C."/>
            <person name="Castanera R."/>
            <person name="Culley D."/>
            <person name="Daum C."/>
            <person name="Ezra D."/>
            <person name="Gonzalez J."/>
            <person name="Henrissat B."/>
            <person name="Kuo A."/>
            <person name="Liang C."/>
            <person name="Lipzen A."/>
            <person name="Lutzoni F."/>
            <person name="Magnuson J."/>
            <person name="Mondo S."/>
            <person name="Nolan M."/>
            <person name="Ohm R."/>
            <person name="Pangilinan J."/>
            <person name="Park H.-J."/>
            <person name="Ramirez L."/>
            <person name="Alfaro M."/>
            <person name="Sun H."/>
            <person name="Tritt A."/>
            <person name="Yoshinaga Y."/>
            <person name="Zwiers L.-H."/>
            <person name="Turgeon B."/>
            <person name="Goodwin S."/>
            <person name="Spatafora J."/>
            <person name="Crous P."/>
            <person name="Grigoriev I."/>
        </authorList>
    </citation>
    <scope>NUCLEOTIDE SEQUENCE</scope>
    <source>
        <strain evidence="5">ATCC 16933</strain>
    </source>
</reference>
<dbReference type="OrthoDB" id="346839at2759"/>
<dbReference type="InterPro" id="IPR000504">
    <property type="entry name" value="RRM_dom"/>
</dbReference>
<dbReference type="SMART" id="SM00360">
    <property type="entry name" value="RRM"/>
    <property type="match status" value="1"/>
</dbReference>
<feature type="compositionally biased region" description="Low complexity" evidence="3">
    <location>
        <begin position="224"/>
        <end position="249"/>
    </location>
</feature>
<feature type="domain" description="RRM" evidence="4">
    <location>
        <begin position="67"/>
        <end position="145"/>
    </location>
</feature>
<keyword evidence="6" id="KW-1185">Reference proteome</keyword>
<gene>
    <name evidence="5" type="ORF">BDY21DRAFT_131170</name>
</gene>
<dbReference type="GO" id="GO:0003729">
    <property type="term" value="F:mRNA binding"/>
    <property type="evidence" value="ECO:0007669"/>
    <property type="project" value="TreeGrafter"/>
</dbReference>
<dbReference type="Proteomes" id="UP000799766">
    <property type="component" value="Unassembled WGS sequence"/>
</dbReference>
<dbReference type="Gene3D" id="3.30.70.330">
    <property type="match status" value="1"/>
</dbReference>
<dbReference type="PROSITE" id="PS50102">
    <property type="entry name" value="RRM"/>
    <property type="match status" value="1"/>
</dbReference>
<evidence type="ECO:0000256" key="2">
    <source>
        <dbReference type="PROSITE-ProRule" id="PRU00176"/>
    </source>
</evidence>
<keyword evidence="1 2" id="KW-0694">RNA-binding</keyword>
<dbReference type="EMBL" id="MU001672">
    <property type="protein sequence ID" value="KAF2460757.1"/>
    <property type="molecule type" value="Genomic_DNA"/>
</dbReference>
<dbReference type="GO" id="GO:0005634">
    <property type="term" value="C:nucleus"/>
    <property type="evidence" value="ECO:0007669"/>
    <property type="project" value="TreeGrafter"/>
</dbReference>
<organism evidence="5 6">
    <name type="scientific">Lineolata rhizophorae</name>
    <dbReference type="NCBI Taxonomy" id="578093"/>
    <lineage>
        <taxon>Eukaryota</taxon>
        <taxon>Fungi</taxon>
        <taxon>Dikarya</taxon>
        <taxon>Ascomycota</taxon>
        <taxon>Pezizomycotina</taxon>
        <taxon>Dothideomycetes</taxon>
        <taxon>Dothideomycetes incertae sedis</taxon>
        <taxon>Lineolatales</taxon>
        <taxon>Lineolataceae</taxon>
        <taxon>Lineolata</taxon>
    </lineage>
</organism>
<evidence type="ECO:0000313" key="6">
    <source>
        <dbReference type="Proteomes" id="UP000799766"/>
    </source>
</evidence>
<feature type="compositionally biased region" description="Basic residues" evidence="3">
    <location>
        <begin position="193"/>
        <end position="207"/>
    </location>
</feature>
<dbReference type="AlphaFoldDB" id="A0A6A6PAF0"/>
<evidence type="ECO:0000256" key="1">
    <source>
        <dbReference type="ARBA" id="ARBA00022884"/>
    </source>
</evidence>
<protein>
    <submittedName>
        <fullName evidence="5">RNA recognition domain-containing protein</fullName>
    </submittedName>
</protein>